<comment type="caution">
    <text evidence="1">The sequence shown here is derived from an EMBL/GenBank/DDBJ whole genome shotgun (WGS) entry which is preliminary data.</text>
</comment>
<sequence>MTSTASTPPLSARPPPTLGRTSQLVLSLLNVGNCSIVNTLKRAKAYDMTAPPGHTRELERWFNRPKAANSTPRVCTRFSSRRTGRLTTGWFELKKDLGTFRLPDLRVHGAEKEHGYSSPPCGPSYE</sequence>
<keyword evidence="2" id="KW-1185">Reference proteome</keyword>
<name>A0AAD4L5E0_9AGAM</name>
<reference evidence="1" key="1">
    <citation type="submission" date="2022-01" db="EMBL/GenBank/DDBJ databases">
        <title>Comparative genomics reveals a dynamic genome evolution in the ectomycorrhizal milk-cap (Lactarius) mushrooms.</title>
        <authorList>
            <consortium name="DOE Joint Genome Institute"/>
            <person name="Lebreton A."/>
            <person name="Tang N."/>
            <person name="Kuo A."/>
            <person name="LaButti K."/>
            <person name="Drula E."/>
            <person name="Barry K."/>
            <person name="Clum A."/>
            <person name="Lipzen A."/>
            <person name="Mousain D."/>
            <person name="Ng V."/>
            <person name="Wang R."/>
            <person name="Wang X."/>
            <person name="Dai Y."/>
            <person name="Henrissat B."/>
            <person name="Grigoriev I.V."/>
            <person name="Guerin-Laguette A."/>
            <person name="Yu F."/>
            <person name="Martin F.M."/>
        </authorList>
    </citation>
    <scope>NUCLEOTIDE SEQUENCE</scope>
    <source>
        <strain evidence="1">QP</strain>
    </source>
</reference>
<dbReference type="AlphaFoldDB" id="A0AAD4L5E0"/>
<feature type="non-terminal residue" evidence="1">
    <location>
        <position position="126"/>
    </location>
</feature>
<protein>
    <submittedName>
        <fullName evidence="1">Uncharacterized protein</fullName>
    </submittedName>
</protein>
<accession>A0AAD4L5E0</accession>
<proteinExistence type="predicted"/>
<gene>
    <name evidence="1" type="ORF">EDB92DRAFT_2119061</name>
</gene>
<evidence type="ECO:0000313" key="1">
    <source>
        <dbReference type="EMBL" id="KAH8978843.1"/>
    </source>
</evidence>
<evidence type="ECO:0000313" key="2">
    <source>
        <dbReference type="Proteomes" id="UP001201163"/>
    </source>
</evidence>
<organism evidence="1 2">
    <name type="scientific">Lactarius akahatsu</name>
    <dbReference type="NCBI Taxonomy" id="416441"/>
    <lineage>
        <taxon>Eukaryota</taxon>
        <taxon>Fungi</taxon>
        <taxon>Dikarya</taxon>
        <taxon>Basidiomycota</taxon>
        <taxon>Agaricomycotina</taxon>
        <taxon>Agaricomycetes</taxon>
        <taxon>Russulales</taxon>
        <taxon>Russulaceae</taxon>
        <taxon>Lactarius</taxon>
    </lineage>
</organism>
<dbReference type="EMBL" id="JAKELL010000201">
    <property type="protein sequence ID" value="KAH8978843.1"/>
    <property type="molecule type" value="Genomic_DNA"/>
</dbReference>
<dbReference type="Proteomes" id="UP001201163">
    <property type="component" value="Unassembled WGS sequence"/>
</dbReference>